<gene>
    <name evidence="2" type="ORF">CEX98_11080</name>
</gene>
<dbReference type="EMBL" id="NKHF01000048">
    <property type="protein sequence ID" value="PCK31681.1"/>
    <property type="molecule type" value="Genomic_DNA"/>
</dbReference>
<feature type="coiled-coil region" evidence="1">
    <location>
        <begin position="80"/>
        <end position="114"/>
    </location>
</feature>
<dbReference type="Proteomes" id="UP000228621">
    <property type="component" value="Unassembled WGS sequence"/>
</dbReference>
<reference evidence="3" key="1">
    <citation type="journal article" date="2019" name="Genome Announc.">
        <title>Draft Genome Sequence of Pseudoalteromonas piscicida Strain 36Y ROTHPW, an Hypersaline Seawater Isolate from the South Coast of Sonora, Mexico.</title>
        <authorList>
            <person name="Sanchez-Diaz R."/>
            <person name="Molina-Garza Z.J."/>
            <person name="Cruz-Suarez L.E."/>
            <person name="Selvin J."/>
            <person name="Kiran G.S."/>
            <person name="Ibarra-Gamez J.C."/>
            <person name="Gomez-Gil B."/>
            <person name="Galaviz-Silva L."/>
        </authorList>
    </citation>
    <scope>NUCLEOTIDE SEQUENCE [LARGE SCALE GENOMIC DNA]</scope>
    <source>
        <strain evidence="3">36Y_RITHPW</strain>
    </source>
</reference>
<accession>A0A2A5JQY3</accession>
<evidence type="ECO:0000256" key="1">
    <source>
        <dbReference type="SAM" id="Coils"/>
    </source>
</evidence>
<proteinExistence type="predicted"/>
<evidence type="ECO:0008006" key="4">
    <source>
        <dbReference type="Google" id="ProtNLM"/>
    </source>
</evidence>
<sequence length="188" mass="21149">MSLLNKFKTQAQSIGSSIGESTSKLSGDIVSSTKDNAKLAGLKSDIASIDGQLNIAYQDIGRKYIENLIKNDGANLEAVLQDTIERIDPLIKRKDELEAEVIEIEKQLKDQIVIQEKAVFQKEFDGEKEKLEKALKLDVISQDEFDSKLAKARMKLDNFDEIRKTKKQHEMGLINKEELKEKLTALGV</sequence>
<protein>
    <recommendedName>
        <fullName evidence="4">PspA/IM30 family protein</fullName>
    </recommendedName>
</protein>
<keyword evidence="3" id="KW-1185">Reference proteome</keyword>
<name>A0A2A5JQY3_PSEO7</name>
<keyword evidence="1" id="KW-0175">Coiled coil</keyword>
<dbReference type="OrthoDB" id="6311861at2"/>
<dbReference type="AlphaFoldDB" id="A0A2A5JQY3"/>
<comment type="caution">
    <text evidence="2">The sequence shown here is derived from an EMBL/GenBank/DDBJ whole genome shotgun (WGS) entry which is preliminary data.</text>
</comment>
<evidence type="ECO:0000313" key="3">
    <source>
        <dbReference type="Proteomes" id="UP000228621"/>
    </source>
</evidence>
<evidence type="ECO:0000313" key="2">
    <source>
        <dbReference type="EMBL" id="PCK31681.1"/>
    </source>
</evidence>
<dbReference type="RefSeq" id="WP_099642140.1">
    <property type="nucleotide sequence ID" value="NZ_NKHF01000048.1"/>
</dbReference>
<organism evidence="2 3">
    <name type="scientific">Pseudoalteromonas piscicida</name>
    <dbReference type="NCBI Taxonomy" id="43662"/>
    <lineage>
        <taxon>Bacteria</taxon>
        <taxon>Pseudomonadati</taxon>
        <taxon>Pseudomonadota</taxon>
        <taxon>Gammaproteobacteria</taxon>
        <taxon>Alteromonadales</taxon>
        <taxon>Pseudoalteromonadaceae</taxon>
        <taxon>Pseudoalteromonas</taxon>
    </lineage>
</organism>